<dbReference type="SMART" id="SM00871">
    <property type="entry name" value="AraC_E_bind"/>
    <property type="match status" value="1"/>
</dbReference>
<dbReference type="EMBL" id="JAVYAA010000002">
    <property type="protein sequence ID" value="MDT8976261.1"/>
    <property type="molecule type" value="Genomic_DNA"/>
</dbReference>
<proteinExistence type="predicted"/>
<evidence type="ECO:0000313" key="2">
    <source>
        <dbReference type="EMBL" id="MDT8976261.1"/>
    </source>
</evidence>
<dbReference type="Gene3D" id="3.20.80.10">
    <property type="entry name" value="Regulatory factor, effector binding domain"/>
    <property type="match status" value="1"/>
</dbReference>
<dbReference type="InterPro" id="IPR011256">
    <property type="entry name" value="Reg_factor_effector_dom_sf"/>
</dbReference>
<protein>
    <submittedName>
        <fullName evidence="2">GyrI-like domain-containing protein</fullName>
    </submittedName>
</protein>
<accession>A0AAJ2N404</accession>
<dbReference type="InterPro" id="IPR010499">
    <property type="entry name" value="AraC_E-bd"/>
</dbReference>
<evidence type="ECO:0000259" key="1">
    <source>
        <dbReference type="SMART" id="SM00871"/>
    </source>
</evidence>
<dbReference type="InterPro" id="IPR029442">
    <property type="entry name" value="GyrI-like"/>
</dbReference>
<comment type="caution">
    <text evidence="2">The sequence shown here is derived from an EMBL/GenBank/DDBJ whole genome shotgun (WGS) entry which is preliminary data.</text>
</comment>
<name>A0AAJ2N404_9BACL</name>
<sequence length="160" mass="18252">MEAILVDKGSMMAVGVSLQAILPIEREERNIPKLHDAFESRISEIEHRMNNDSIGIFIDPPNYDYRTDPFTWMAALEVSSLENIPEGMSSITLPASTYVRAAYQGQPHEAYRVYDFLYNWIKQSTYELADSYGIEIRRVSVEGDQGEEIIELMLPVKSKS</sequence>
<feature type="domain" description="AraC effector-binding" evidence="1">
    <location>
        <begin position="1"/>
        <end position="157"/>
    </location>
</feature>
<keyword evidence="3" id="KW-1185">Reference proteome</keyword>
<dbReference type="Proteomes" id="UP001250538">
    <property type="component" value="Unassembled WGS sequence"/>
</dbReference>
<gene>
    <name evidence="2" type="ORF">RQP50_08385</name>
</gene>
<evidence type="ECO:0000313" key="3">
    <source>
        <dbReference type="Proteomes" id="UP001250538"/>
    </source>
</evidence>
<organism evidence="2 3">
    <name type="scientific">Paenibacillus suaedae</name>
    <dbReference type="NCBI Taxonomy" id="3077233"/>
    <lineage>
        <taxon>Bacteria</taxon>
        <taxon>Bacillati</taxon>
        <taxon>Bacillota</taxon>
        <taxon>Bacilli</taxon>
        <taxon>Bacillales</taxon>
        <taxon>Paenibacillaceae</taxon>
        <taxon>Paenibacillus</taxon>
    </lineage>
</organism>
<dbReference type="Pfam" id="PF06445">
    <property type="entry name" value="GyrI-like"/>
    <property type="match status" value="1"/>
</dbReference>
<dbReference type="AlphaFoldDB" id="A0AAJ2N404"/>
<reference evidence="3" key="1">
    <citation type="submission" date="2023-09" db="EMBL/GenBank/DDBJ databases">
        <title>Paenibacillus sp. chi10 Genome sequencing and assembly.</title>
        <authorList>
            <person name="Kim I."/>
        </authorList>
    </citation>
    <scope>NUCLEOTIDE SEQUENCE [LARGE SCALE GENOMIC DNA]</scope>
    <source>
        <strain evidence="3">chi10</strain>
    </source>
</reference>
<dbReference type="SUPFAM" id="SSF55136">
    <property type="entry name" value="Probable bacterial effector-binding domain"/>
    <property type="match status" value="1"/>
</dbReference>
<dbReference type="RefSeq" id="WP_072731142.1">
    <property type="nucleotide sequence ID" value="NZ_JAVYAA010000002.1"/>
</dbReference>